<dbReference type="KEGG" id="vti:CEQ48_18410"/>
<keyword evidence="4" id="KW-1185">Reference proteome</keyword>
<reference evidence="3 4" key="2">
    <citation type="submission" date="2017-06" db="EMBL/GenBank/DDBJ databases">
        <title>Complete genome sequence of Vibrio sp. 2521-89, a close relative of Vibrio cholerae isolated from lake water in New Mexico, USA.</title>
        <authorList>
            <person name="Liang K."/>
            <person name="Orata F.D."/>
            <person name="Winkjer N.S."/>
            <person name="Tarr C.L."/>
            <person name="Boucher Y."/>
        </authorList>
    </citation>
    <scope>NUCLEOTIDE SEQUENCE [LARGE SCALE GENOMIC DNA]</scope>
    <source>
        <strain evidence="3 4">2521-89</strain>
    </source>
</reference>
<evidence type="ECO:0000256" key="1">
    <source>
        <dbReference type="ARBA" id="ARBA00022741"/>
    </source>
</evidence>
<dbReference type="PANTHER" id="PTHR43384">
    <property type="entry name" value="SEPTUM SITE-DETERMINING PROTEIN MIND HOMOLOG, CHLOROPLASTIC-RELATED"/>
    <property type="match status" value="1"/>
</dbReference>
<dbReference type="InterPro" id="IPR050625">
    <property type="entry name" value="ParA/MinD_ATPase"/>
</dbReference>
<evidence type="ECO:0000313" key="4">
    <source>
        <dbReference type="Proteomes" id="UP000198371"/>
    </source>
</evidence>
<proteinExistence type="predicted"/>
<evidence type="ECO:0000313" key="3">
    <source>
        <dbReference type="EMBL" id="ASK56611.1"/>
    </source>
</evidence>
<dbReference type="GO" id="GO:0005829">
    <property type="term" value="C:cytosol"/>
    <property type="evidence" value="ECO:0007669"/>
    <property type="project" value="TreeGrafter"/>
</dbReference>
<dbReference type="Gene3D" id="3.40.50.300">
    <property type="entry name" value="P-loop containing nucleotide triphosphate hydrolases"/>
    <property type="match status" value="1"/>
</dbReference>
<evidence type="ECO:0000256" key="2">
    <source>
        <dbReference type="ARBA" id="ARBA00022840"/>
    </source>
</evidence>
<gene>
    <name evidence="3" type="ORF">CEQ48_18410</name>
</gene>
<dbReference type="Proteomes" id="UP000198371">
    <property type="component" value="Chromosome 1"/>
</dbReference>
<reference evidence="4" key="1">
    <citation type="journal article" date="2017" name="Genome Announc.">
        <title>Complete Genome Sequence of Vibrio sp. Strain 2521-89, a Close Relative of Vibrio cholerae Isolated from Lake Water in New Mexico, USA.</title>
        <authorList>
            <person name="Liang K."/>
            <person name="Orata F.D."/>
            <person name="Winkjer N.S."/>
            <person name="Rowe L.A."/>
            <person name="Tarr C.L."/>
            <person name="Boucher Y."/>
        </authorList>
    </citation>
    <scope>NUCLEOTIDE SEQUENCE [LARGE SCALE GENOMIC DNA]</scope>
    <source>
        <strain evidence="4">2521-89</strain>
    </source>
</reference>
<sequence length="379" mass="42118">MMTDSGFKVVAFVLDEHSQQVFNQLSRELNGQDWLVKKGDIRAATQWCLKQGAPDVLVVDGGDCLHLESALNGLVQSCSPQTKLIVLGQKQDVSLYRRLLFAGINDYHSTPLDANALRVSLLHLQGHKVTKSLRQGRIVCVLGSVGGCGVSTIAANLGYCLAERQKQQVALVDLDLFHSQHPILLGADYEPHLDNILHDARRIDATLLAHSSHQFSERLHLFYSQDSQLSLTEIKQPAEAIRVLAEHYGTVIVDVPDLHHPAMLEVLNHADSCIYVTDYSLSSLRYLAKLRVRQSGHHQRTLLLGNQCRHSKGRVPKLEISKAAGLDIGFELPFDAKAFEKAERTAQPLLTQRSRLSKKLEQISQWLSSAPIEKGLTDV</sequence>
<keyword evidence="1" id="KW-0547">Nucleotide-binding</keyword>
<dbReference type="AlphaFoldDB" id="A0AAU8WK75"/>
<dbReference type="InterPro" id="IPR027417">
    <property type="entry name" value="P-loop_NTPase"/>
</dbReference>
<keyword evidence="2" id="KW-0067">ATP-binding</keyword>
<dbReference type="PANTHER" id="PTHR43384:SF6">
    <property type="entry name" value="SEPTUM SITE-DETERMINING PROTEIN MIND HOMOLOG, CHLOROPLASTIC"/>
    <property type="match status" value="1"/>
</dbReference>
<dbReference type="SUPFAM" id="SSF52540">
    <property type="entry name" value="P-loop containing nucleoside triphosphate hydrolases"/>
    <property type="match status" value="1"/>
</dbReference>
<dbReference type="RefSeq" id="WP_089072205.1">
    <property type="nucleotide sequence ID" value="NZ_CP022353.1"/>
</dbReference>
<name>A0AAU8WK75_9VIBR</name>
<dbReference type="GO" id="GO:0016887">
    <property type="term" value="F:ATP hydrolysis activity"/>
    <property type="evidence" value="ECO:0007669"/>
    <property type="project" value="TreeGrafter"/>
</dbReference>
<dbReference type="GO" id="GO:0009898">
    <property type="term" value="C:cytoplasmic side of plasma membrane"/>
    <property type="evidence" value="ECO:0007669"/>
    <property type="project" value="TreeGrafter"/>
</dbReference>
<protein>
    <submittedName>
        <fullName evidence="3">Pilus assembly protein CpaE</fullName>
    </submittedName>
</protein>
<accession>A0AAU8WK75</accession>
<dbReference type="GO" id="GO:0005524">
    <property type="term" value="F:ATP binding"/>
    <property type="evidence" value="ECO:0007669"/>
    <property type="project" value="UniProtKB-KW"/>
</dbReference>
<dbReference type="GO" id="GO:0051782">
    <property type="term" value="P:negative regulation of cell division"/>
    <property type="evidence" value="ECO:0007669"/>
    <property type="project" value="TreeGrafter"/>
</dbReference>
<dbReference type="EMBL" id="CP022353">
    <property type="protein sequence ID" value="ASK56611.1"/>
    <property type="molecule type" value="Genomic_DNA"/>
</dbReference>
<dbReference type="Gene3D" id="3.40.50.2300">
    <property type="match status" value="1"/>
</dbReference>
<organism evidence="3 4">
    <name type="scientific">Vibrio tarriae</name>
    <dbReference type="NCBI Taxonomy" id="2014742"/>
    <lineage>
        <taxon>Bacteria</taxon>
        <taxon>Pseudomonadati</taxon>
        <taxon>Pseudomonadota</taxon>
        <taxon>Gammaproteobacteria</taxon>
        <taxon>Vibrionales</taxon>
        <taxon>Vibrionaceae</taxon>
        <taxon>Vibrio</taxon>
    </lineage>
</organism>